<evidence type="ECO:0000256" key="1">
    <source>
        <dbReference type="SAM" id="MobiDB-lite"/>
    </source>
</evidence>
<dbReference type="InterPro" id="IPR036397">
    <property type="entry name" value="RNaseH_sf"/>
</dbReference>
<evidence type="ECO:0000313" key="4">
    <source>
        <dbReference type="Proteomes" id="UP001218188"/>
    </source>
</evidence>
<sequence length="436" mass="47347">MFYPQYIAALRTPPSPSAKSQHLERTTIRPTYQDTAPYSVAAPSSAFVPGPNTGLLPLHIHLCRHKDFLERCFPSLRDGVIRVEKYSHLPTLEIPPDVSICVIKSVDEINTAMRTIIQDIPDNSNQQKIVIFLDSEWNVEISDRGYLTGRGQTAILQIAYKKMVYIIQLGAMIAGGQIASVLTQVLESPQILNVGRAVSGDLKYLQQATSSSKPFVGAVDLAKMAKDRLVISNSKIGLADLCAVSLGLRLDKNVPEHISSAWSNEDLSSAQIRYAALDVHACSRIYDFLSGIPIPALLRSSVEIGTPILLFNDDHTRLIARGSIEQLTGSFDTGKTRRDGTSDIIDISASRCLVQISEVVVPAAILKLHKQALSLFGSPPFSAVCLRNHLRLASPVALPQISVVGTTKETLNPPAPSTDLEINTPGTSNVLPELSS</sequence>
<gene>
    <name evidence="3" type="ORF">C8F04DRAFT_1394845</name>
</gene>
<protein>
    <submittedName>
        <fullName evidence="3">Ribonuclease H-like domain-containing protein</fullName>
    </submittedName>
</protein>
<organism evidence="3 4">
    <name type="scientific">Mycena alexandri</name>
    <dbReference type="NCBI Taxonomy" id="1745969"/>
    <lineage>
        <taxon>Eukaryota</taxon>
        <taxon>Fungi</taxon>
        <taxon>Dikarya</taxon>
        <taxon>Basidiomycota</taxon>
        <taxon>Agaricomycotina</taxon>
        <taxon>Agaricomycetes</taxon>
        <taxon>Agaricomycetidae</taxon>
        <taxon>Agaricales</taxon>
        <taxon>Marasmiineae</taxon>
        <taxon>Mycenaceae</taxon>
        <taxon>Mycena</taxon>
    </lineage>
</organism>
<feature type="domain" description="3'-5' exonuclease" evidence="2">
    <location>
        <begin position="140"/>
        <end position="290"/>
    </location>
</feature>
<feature type="compositionally biased region" description="Polar residues" evidence="1">
    <location>
        <begin position="420"/>
        <end position="436"/>
    </location>
</feature>
<dbReference type="SUPFAM" id="SSF53098">
    <property type="entry name" value="Ribonuclease H-like"/>
    <property type="match status" value="1"/>
</dbReference>
<evidence type="ECO:0000259" key="2">
    <source>
        <dbReference type="Pfam" id="PF01612"/>
    </source>
</evidence>
<dbReference type="EMBL" id="JARJCM010000051">
    <property type="protein sequence ID" value="KAJ7035239.1"/>
    <property type="molecule type" value="Genomic_DNA"/>
</dbReference>
<name>A0AAD6SWA7_9AGAR</name>
<keyword evidence="4" id="KW-1185">Reference proteome</keyword>
<accession>A0AAD6SWA7</accession>
<dbReference type="InterPro" id="IPR002562">
    <property type="entry name" value="3'-5'_exonuclease_dom"/>
</dbReference>
<dbReference type="Pfam" id="PF01612">
    <property type="entry name" value="DNA_pol_A_exo1"/>
    <property type="match status" value="1"/>
</dbReference>
<proteinExistence type="predicted"/>
<dbReference type="GO" id="GO:0003676">
    <property type="term" value="F:nucleic acid binding"/>
    <property type="evidence" value="ECO:0007669"/>
    <property type="project" value="InterPro"/>
</dbReference>
<dbReference type="GO" id="GO:0008408">
    <property type="term" value="F:3'-5' exonuclease activity"/>
    <property type="evidence" value="ECO:0007669"/>
    <property type="project" value="InterPro"/>
</dbReference>
<dbReference type="PANTHER" id="PTHR47765">
    <property type="entry name" value="3'-5' EXONUCLEASE DOMAIN-CONTAINING PROTEIN"/>
    <property type="match status" value="1"/>
</dbReference>
<dbReference type="Gene3D" id="3.30.420.10">
    <property type="entry name" value="Ribonuclease H-like superfamily/Ribonuclease H"/>
    <property type="match status" value="1"/>
</dbReference>
<reference evidence="3" key="1">
    <citation type="submission" date="2023-03" db="EMBL/GenBank/DDBJ databases">
        <title>Massive genome expansion in bonnet fungi (Mycena s.s.) driven by repeated elements and novel gene families across ecological guilds.</title>
        <authorList>
            <consortium name="Lawrence Berkeley National Laboratory"/>
            <person name="Harder C.B."/>
            <person name="Miyauchi S."/>
            <person name="Viragh M."/>
            <person name="Kuo A."/>
            <person name="Thoen E."/>
            <person name="Andreopoulos B."/>
            <person name="Lu D."/>
            <person name="Skrede I."/>
            <person name="Drula E."/>
            <person name="Henrissat B."/>
            <person name="Morin E."/>
            <person name="Kohler A."/>
            <person name="Barry K."/>
            <person name="LaButti K."/>
            <person name="Morin E."/>
            <person name="Salamov A."/>
            <person name="Lipzen A."/>
            <person name="Mereny Z."/>
            <person name="Hegedus B."/>
            <person name="Baldrian P."/>
            <person name="Stursova M."/>
            <person name="Weitz H."/>
            <person name="Taylor A."/>
            <person name="Grigoriev I.V."/>
            <person name="Nagy L.G."/>
            <person name="Martin F."/>
            <person name="Kauserud H."/>
        </authorList>
    </citation>
    <scope>NUCLEOTIDE SEQUENCE</scope>
    <source>
        <strain evidence="3">CBHHK200</strain>
    </source>
</reference>
<dbReference type="AlphaFoldDB" id="A0AAD6SWA7"/>
<comment type="caution">
    <text evidence="3">The sequence shown here is derived from an EMBL/GenBank/DDBJ whole genome shotgun (WGS) entry which is preliminary data.</text>
</comment>
<dbReference type="Proteomes" id="UP001218188">
    <property type="component" value="Unassembled WGS sequence"/>
</dbReference>
<dbReference type="InterPro" id="IPR012337">
    <property type="entry name" value="RNaseH-like_sf"/>
</dbReference>
<dbReference type="PANTHER" id="PTHR47765:SF2">
    <property type="entry name" value="EXONUCLEASE MUT-7 HOMOLOG"/>
    <property type="match status" value="1"/>
</dbReference>
<dbReference type="InterPro" id="IPR052408">
    <property type="entry name" value="Exonuclease_MUT-7-like"/>
</dbReference>
<evidence type="ECO:0000313" key="3">
    <source>
        <dbReference type="EMBL" id="KAJ7035239.1"/>
    </source>
</evidence>
<dbReference type="GO" id="GO:0006139">
    <property type="term" value="P:nucleobase-containing compound metabolic process"/>
    <property type="evidence" value="ECO:0007669"/>
    <property type="project" value="InterPro"/>
</dbReference>
<feature type="region of interest" description="Disordered" evidence="1">
    <location>
        <begin position="409"/>
        <end position="436"/>
    </location>
</feature>